<keyword evidence="2" id="KW-1090">Inhibition of host innate immune response by virus</keyword>
<keyword evidence="5" id="KW-0899">Viral immunoevasion</keyword>
<keyword evidence="2" id="KW-0945">Host-virus interaction</keyword>
<evidence type="ECO:0000256" key="7">
    <source>
        <dbReference type="PROSITE-ProRule" id="PRU01016"/>
    </source>
</evidence>
<dbReference type="Gene3D" id="3.40.50.150">
    <property type="entry name" value="Vaccinia Virus protein VP39"/>
    <property type="match status" value="1"/>
</dbReference>
<comment type="similarity">
    <text evidence="7 8">Belongs to the class I-like SAM-binding methyltransferase superfamily. C5-methyltransferase family.</text>
</comment>
<name>A0A8S5PN79_9CAUD</name>
<dbReference type="EC" id="2.1.1.37" evidence="9"/>
<keyword evidence="3 7" id="KW-0808">Transferase</keyword>
<dbReference type="GO" id="GO:0003886">
    <property type="term" value="F:DNA (cytosine-5-)-methyltransferase activity"/>
    <property type="evidence" value="ECO:0007669"/>
    <property type="project" value="UniProtKB-EC"/>
</dbReference>
<dbReference type="GO" id="GO:0099018">
    <property type="term" value="P:symbiont-mediated evasion of host restriction-modification system"/>
    <property type="evidence" value="ECO:0007669"/>
    <property type="project" value="UniProtKB-KW"/>
</dbReference>
<dbReference type="GO" id="GO:0032259">
    <property type="term" value="P:methylation"/>
    <property type="evidence" value="ECO:0007669"/>
    <property type="project" value="UniProtKB-KW"/>
</dbReference>
<dbReference type="EMBL" id="BK015466">
    <property type="protein sequence ID" value="DAE08216.1"/>
    <property type="molecule type" value="Genomic_DNA"/>
</dbReference>
<dbReference type="GO" id="GO:0052170">
    <property type="term" value="P:symbiont-mediated suppression of host innate immune response"/>
    <property type="evidence" value="ECO:0007669"/>
    <property type="project" value="UniProtKB-KW"/>
</dbReference>
<evidence type="ECO:0000256" key="2">
    <source>
        <dbReference type="ARBA" id="ARBA00022632"/>
    </source>
</evidence>
<dbReference type="InterPro" id="IPR050750">
    <property type="entry name" value="C5-MTase"/>
</dbReference>
<proteinExistence type="inferred from homology"/>
<evidence type="ECO:0000256" key="5">
    <source>
        <dbReference type="ARBA" id="ARBA00023280"/>
    </source>
</evidence>
<accession>A0A8S5PN79</accession>
<evidence type="ECO:0000256" key="1">
    <source>
        <dbReference type="ARBA" id="ARBA00022603"/>
    </source>
</evidence>
<dbReference type="Gene3D" id="3.90.120.10">
    <property type="entry name" value="DNA Methylase, subunit A, domain 2"/>
    <property type="match status" value="1"/>
</dbReference>
<comment type="catalytic activity">
    <reaction evidence="9">
        <text>a 2'-deoxycytidine in DNA + S-adenosyl-L-methionine = a 5-methyl-2'-deoxycytidine in DNA + S-adenosyl-L-homocysteine + H(+)</text>
        <dbReference type="Rhea" id="RHEA:13681"/>
        <dbReference type="Rhea" id="RHEA-COMP:11369"/>
        <dbReference type="Rhea" id="RHEA-COMP:11370"/>
        <dbReference type="ChEBI" id="CHEBI:15378"/>
        <dbReference type="ChEBI" id="CHEBI:57856"/>
        <dbReference type="ChEBI" id="CHEBI:59789"/>
        <dbReference type="ChEBI" id="CHEBI:85452"/>
        <dbReference type="ChEBI" id="CHEBI:85454"/>
        <dbReference type="EC" id="2.1.1.37"/>
    </reaction>
</comment>
<feature type="active site" evidence="7">
    <location>
        <position position="100"/>
    </location>
</feature>
<keyword evidence="1 7" id="KW-0489">Methyltransferase</keyword>
<evidence type="ECO:0000256" key="9">
    <source>
        <dbReference type="RuleBase" id="RU000417"/>
    </source>
</evidence>
<keyword evidence="6" id="KW-1258">Restriction-modification system evasion by virus</keyword>
<reference evidence="10" key="1">
    <citation type="journal article" date="2021" name="Proc. Natl. Acad. Sci. U.S.A.">
        <title>A Catalog of Tens of Thousands of Viruses from Human Metagenomes Reveals Hidden Associations with Chronic Diseases.</title>
        <authorList>
            <person name="Tisza M.J."/>
            <person name="Buck C.B."/>
        </authorList>
    </citation>
    <scope>NUCLEOTIDE SEQUENCE</scope>
    <source>
        <strain evidence="10">CtrgQ8</strain>
    </source>
</reference>
<dbReference type="PANTHER" id="PTHR46098">
    <property type="entry name" value="TRNA (CYTOSINE(38)-C(5))-METHYLTRANSFERASE"/>
    <property type="match status" value="1"/>
</dbReference>
<dbReference type="InterPro" id="IPR018117">
    <property type="entry name" value="C5_DNA_meth_AS"/>
</dbReference>
<evidence type="ECO:0000256" key="4">
    <source>
        <dbReference type="ARBA" id="ARBA00022691"/>
    </source>
</evidence>
<dbReference type="SUPFAM" id="SSF53335">
    <property type="entry name" value="S-adenosyl-L-methionine-dependent methyltransferases"/>
    <property type="match status" value="1"/>
</dbReference>
<organism evidence="10">
    <name type="scientific">Siphoviridae sp. ctrgQ8</name>
    <dbReference type="NCBI Taxonomy" id="2825689"/>
    <lineage>
        <taxon>Viruses</taxon>
        <taxon>Duplodnaviria</taxon>
        <taxon>Heunggongvirae</taxon>
        <taxon>Uroviricota</taxon>
        <taxon>Caudoviricetes</taxon>
    </lineage>
</organism>
<evidence type="ECO:0000256" key="3">
    <source>
        <dbReference type="ARBA" id="ARBA00022679"/>
    </source>
</evidence>
<dbReference type="PANTHER" id="PTHR46098:SF1">
    <property type="entry name" value="TRNA (CYTOSINE(38)-C(5))-METHYLTRANSFERASE"/>
    <property type="match status" value="1"/>
</dbReference>
<evidence type="ECO:0000313" key="10">
    <source>
        <dbReference type="EMBL" id="DAE08216.1"/>
    </source>
</evidence>
<dbReference type="PROSITE" id="PS00094">
    <property type="entry name" value="C5_MTASE_1"/>
    <property type="match status" value="1"/>
</dbReference>
<sequence length="359" mass="41540">MEMQKHKFPYNWRLSEAKFTKDKGKVFSCFACGGGSTMGYKLAGFDVIGCNEIDPKMMKCYIENHNPQYTFLEDIRNLLHREDLPEELYNLEILDGSPPCSTFSISGSREDAWGKEKKFREGQSAQVLDTLFFDFIALAKVLQPKVVVAENVKGLLMGSAIDYVRRIYKDFDNAGYYCQHFLLDASKMGVPQKRERIFFICIRHDLGINFLNVSNLFNMEPYINMDFKEEPIIYGEFSDYQGKEINSPKLRELWDAHEPKDYDLASACIKLRGKRGFFNYILLKEDCVPPTFIGGHGTMMTEKEPKFLSKNEILKISTFPLDYKTKNQNELEYLCGMSVPPVMMAQIATRIYEQWLSKL</sequence>
<evidence type="ECO:0000256" key="8">
    <source>
        <dbReference type="RuleBase" id="RU000416"/>
    </source>
</evidence>
<dbReference type="PRINTS" id="PR00105">
    <property type="entry name" value="C5METTRFRASE"/>
</dbReference>
<dbReference type="PROSITE" id="PS51679">
    <property type="entry name" value="SAM_MT_C5"/>
    <property type="match status" value="1"/>
</dbReference>
<dbReference type="NCBIfam" id="TIGR00675">
    <property type="entry name" value="dcm"/>
    <property type="match status" value="1"/>
</dbReference>
<evidence type="ECO:0000256" key="6">
    <source>
        <dbReference type="ARBA" id="ARBA00033479"/>
    </source>
</evidence>
<dbReference type="Pfam" id="PF00145">
    <property type="entry name" value="DNA_methylase"/>
    <property type="match status" value="1"/>
</dbReference>
<protein>
    <recommendedName>
        <fullName evidence="9">Cytosine-specific methyltransferase</fullName>
        <ecNumber evidence="9">2.1.1.37</ecNumber>
    </recommendedName>
</protein>
<dbReference type="InterPro" id="IPR001525">
    <property type="entry name" value="C5_MeTfrase"/>
</dbReference>
<keyword evidence="4 7" id="KW-0949">S-adenosyl-L-methionine</keyword>
<dbReference type="InterPro" id="IPR029063">
    <property type="entry name" value="SAM-dependent_MTases_sf"/>
</dbReference>